<gene>
    <name evidence="1" type="ORF">BACVE_002350</name>
</gene>
<evidence type="ECO:0000313" key="2">
    <source>
        <dbReference type="Proteomes" id="UP000587477"/>
    </source>
</evidence>
<dbReference type="EMBL" id="CP063687">
    <property type="protein sequence ID" value="QOY27338.1"/>
    <property type="molecule type" value="Genomic_DNA"/>
</dbReference>
<accession>A0A411AAN5</accession>
<organism evidence="1 2">
    <name type="scientific">Bacillus velezensis</name>
    <dbReference type="NCBI Taxonomy" id="492670"/>
    <lineage>
        <taxon>Bacteria</taxon>
        <taxon>Bacillati</taxon>
        <taxon>Bacillota</taxon>
        <taxon>Bacilli</taxon>
        <taxon>Bacillales</taxon>
        <taxon>Bacillaceae</taxon>
        <taxon>Bacillus</taxon>
        <taxon>Bacillus amyloliquefaciens group</taxon>
    </lineage>
</organism>
<evidence type="ECO:0000313" key="1">
    <source>
        <dbReference type="EMBL" id="QOY27338.1"/>
    </source>
</evidence>
<dbReference type="GeneID" id="75093069"/>
<dbReference type="RefSeq" id="WP_063636471.1">
    <property type="nucleotide sequence ID" value="NZ_BDDG01000001.1"/>
</dbReference>
<reference evidence="2" key="1">
    <citation type="submission" date="2020-10" db="EMBL/GenBank/DDBJ databases">
        <title>Complete genome sequence of Bacillus velezensis NST6.</title>
        <authorList>
            <person name="Choi J."/>
        </authorList>
    </citation>
    <scope>NUCLEOTIDE SEQUENCE [LARGE SCALE GENOMIC DNA]</scope>
    <source>
        <strain evidence="2">NST6</strain>
    </source>
</reference>
<sequence>MEKSSIIGTAAVIIGALMTLVSLIFLRDTDFYAVRWIGVVIMVAGFSCGPAHSISKHKNKHEKETR</sequence>
<proteinExistence type="predicted"/>
<dbReference type="AlphaFoldDB" id="A0A411AAN5"/>
<protein>
    <submittedName>
        <fullName evidence="1">Uncharacterized protein</fullName>
    </submittedName>
</protein>
<dbReference type="Proteomes" id="UP000587477">
    <property type="component" value="Chromosome"/>
</dbReference>
<name>A0A411AAN5_BACVE</name>